<proteinExistence type="predicted"/>
<name>A0A929PWZ1_9SPHI</name>
<evidence type="ECO:0000313" key="3">
    <source>
        <dbReference type="Proteomes" id="UP000622475"/>
    </source>
</evidence>
<dbReference type="AlphaFoldDB" id="A0A929PWZ1"/>
<keyword evidence="1" id="KW-0472">Membrane</keyword>
<dbReference type="Proteomes" id="UP000622475">
    <property type="component" value="Unassembled WGS sequence"/>
</dbReference>
<keyword evidence="1" id="KW-1133">Transmembrane helix</keyword>
<organism evidence="2 3">
    <name type="scientific">Mucilaginibacter myungsuensis</name>
    <dbReference type="NCBI Taxonomy" id="649104"/>
    <lineage>
        <taxon>Bacteria</taxon>
        <taxon>Pseudomonadati</taxon>
        <taxon>Bacteroidota</taxon>
        <taxon>Sphingobacteriia</taxon>
        <taxon>Sphingobacteriales</taxon>
        <taxon>Sphingobacteriaceae</taxon>
        <taxon>Mucilaginibacter</taxon>
    </lineage>
</organism>
<keyword evidence="3" id="KW-1185">Reference proteome</keyword>
<accession>A0A929PWZ1</accession>
<sequence>MTTSSLQAKKPSFIKLILIYLGILSAIFLFRSYAWADHGIRLQVEATSYELVKPNDQLLEDGNKFSSGTTGRLDWKPKG</sequence>
<protein>
    <submittedName>
        <fullName evidence="2">Uncharacterized protein</fullName>
    </submittedName>
</protein>
<evidence type="ECO:0000313" key="2">
    <source>
        <dbReference type="EMBL" id="MBE9661850.1"/>
    </source>
</evidence>
<dbReference type="EMBL" id="JADFFL010000003">
    <property type="protein sequence ID" value="MBE9661850.1"/>
    <property type="molecule type" value="Genomic_DNA"/>
</dbReference>
<evidence type="ECO:0000256" key="1">
    <source>
        <dbReference type="SAM" id="Phobius"/>
    </source>
</evidence>
<keyword evidence="1" id="KW-0812">Transmembrane</keyword>
<comment type="caution">
    <text evidence="2">The sequence shown here is derived from an EMBL/GenBank/DDBJ whole genome shotgun (WGS) entry which is preliminary data.</text>
</comment>
<gene>
    <name evidence="2" type="ORF">IRJ16_08130</name>
</gene>
<reference evidence="2" key="1">
    <citation type="submission" date="2020-10" db="EMBL/GenBank/DDBJ databases">
        <title>Mucilaginibacter mali sp. nov., isolated from rhizosphere soil of apple orchard.</title>
        <authorList>
            <person name="Lee J.-S."/>
            <person name="Kim H.S."/>
            <person name="Kim J.-S."/>
        </authorList>
    </citation>
    <scope>NUCLEOTIDE SEQUENCE</scope>
    <source>
        <strain evidence="2">KCTC 22746</strain>
    </source>
</reference>
<feature type="transmembrane region" description="Helical" evidence="1">
    <location>
        <begin position="12"/>
        <end position="30"/>
    </location>
</feature>
<dbReference type="RefSeq" id="WP_194111060.1">
    <property type="nucleotide sequence ID" value="NZ_JADFFL010000003.1"/>
</dbReference>